<feature type="compositionally biased region" description="Low complexity" evidence="2">
    <location>
        <begin position="1439"/>
        <end position="1452"/>
    </location>
</feature>
<dbReference type="InterPro" id="IPR036869">
    <property type="entry name" value="J_dom_sf"/>
</dbReference>
<evidence type="ECO:0000256" key="1">
    <source>
        <dbReference type="SAM" id="Coils"/>
    </source>
</evidence>
<evidence type="ECO:0000313" key="5">
    <source>
        <dbReference type="EMBL" id="CAI4016949.1"/>
    </source>
</evidence>
<feature type="compositionally biased region" description="Basic and acidic residues" evidence="2">
    <location>
        <begin position="2313"/>
        <end position="2330"/>
    </location>
</feature>
<feature type="compositionally biased region" description="Polar residues" evidence="2">
    <location>
        <begin position="1453"/>
        <end position="1465"/>
    </location>
</feature>
<feature type="region of interest" description="Disordered" evidence="2">
    <location>
        <begin position="890"/>
        <end position="922"/>
    </location>
</feature>
<keyword evidence="3" id="KW-1133">Transmembrane helix</keyword>
<feature type="compositionally biased region" description="Acidic residues" evidence="2">
    <location>
        <begin position="2302"/>
        <end position="2311"/>
    </location>
</feature>
<dbReference type="EMBL" id="CAMXCT010006611">
    <property type="protein sequence ID" value="CAI4016949.1"/>
    <property type="molecule type" value="Genomic_DNA"/>
</dbReference>
<evidence type="ECO:0000256" key="2">
    <source>
        <dbReference type="SAM" id="MobiDB-lite"/>
    </source>
</evidence>
<dbReference type="GO" id="GO:0005854">
    <property type="term" value="C:nascent polypeptide-associated complex"/>
    <property type="evidence" value="ECO:0007669"/>
    <property type="project" value="InterPro"/>
</dbReference>
<feature type="coiled-coil region" evidence="1">
    <location>
        <begin position="1955"/>
        <end position="1982"/>
    </location>
</feature>
<feature type="domain" description="J" evidence="4">
    <location>
        <begin position="2009"/>
        <end position="2074"/>
    </location>
</feature>
<feature type="region of interest" description="Disordered" evidence="2">
    <location>
        <begin position="2292"/>
        <end position="2363"/>
    </location>
</feature>
<accession>A0A9P1GLW9</accession>
<feature type="compositionally biased region" description="Low complexity" evidence="2">
    <location>
        <begin position="685"/>
        <end position="694"/>
    </location>
</feature>
<feature type="compositionally biased region" description="Polar residues" evidence="2">
    <location>
        <begin position="1405"/>
        <end position="1422"/>
    </location>
</feature>
<feature type="transmembrane region" description="Helical" evidence="3">
    <location>
        <begin position="1061"/>
        <end position="1078"/>
    </location>
</feature>
<dbReference type="Proteomes" id="UP001152797">
    <property type="component" value="Unassembled WGS sequence"/>
</dbReference>
<dbReference type="CDD" id="cd06257">
    <property type="entry name" value="DnaJ"/>
    <property type="match status" value="1"/>
</dbReference>
<protein>
    <recommendedName>
        <fullName evidence="4">J domain-containing protein</fullName>
    </recommendedName>
</protein>
<name>A0A9P1GLW9_9DINO</name>
<feature type="compositionally biased region" description="Polar residues" evidence="2">
    <location>
        <begin position="1625"/>
        <end position="1638"/>
    </location>
</feature>
<gene>
    <name evidence="5" type="ORF">C1SCF055_LOCUS41630</name>
</gene>
<evidence type="ECO:0000259" key="4">
    <source>
        <dbReference type="PROSITE" id="PS50076"/>
    </source>
</evidence>
<feature type="region of interest" description="Disordered" evidence="2">
    <location>
        <begin position="1343"/>
        <end position="1532"/>
    </location>
</feature>
<feature type="transmembrane region" description="Helical" evidence="3">
    <location>
        <begin position="1014"/>
        <end position="1032"/>
    </location>
</feature>
<evidence type="ECO:0000256" key="3">
    <source>
        <dbReference type="SAM" id="Phobius"/>
    </source>
</evidence>
<feature type="compositionally biased region" description="Polar residues" evidence="2">
    <location>
        <begin position="1474"/>
        <end position="1489"/>
    </location>
</feature>
<feature type="compositionally biased region" description="Basic residues" evidence="2">
    <location>
        <begin position="695"/>
        <end position="704"/>
    </location>
</feature>
<feature type="region of interest" description="Disordered" evidence="2">
    <location>
        <begin position="80"/>
        <end position="108"/>
    </location>
</feature>
<comment type="caution">
    <text evidence="5">The sequence shown here is derived from an EMBL/GenBank/DDBJ whole genome shotgun (WGS) entry which is preliminary data.</text>
</comment>
<feature type="compositionally biased region" description="Basic and acidic residues" evidence="2">
    <location>
        <begin position="1519"/>
        <end position="1529"/>
    </location>
</feature>
<evidence type="ECO:0000313" key="6">
    <source>
        <dbReference type="EMBL" id="CAL4804261.1"/>
    </source>
</evidence>
<organism evidence="5">
    <name type="scientific">Cladocopium goreaui</name>
    <dbReference type="NCBI Taxonomy" id="2562237"/>
    <lineage>
        <taxon>Eukaryota</taxon>
        <taxon>Sar</taxon>
        <taxon>Alveolata</taxon>
        <taxon>Dinophyceae</taxon>
        <taxon>Suessiales</taxon>
        <taxon>Symbiodiniaceae</taxon>
        <taxon>Cladocopium</taxon>
    </lineage>
</organism>
<feature type="region of interest" description="Disordered" evidence="2">
    <location>
        <begin position="672"/>
        <end position="709"/>
    </location>
</feature>
<feature type="transmembrane region" description="Helical" evidence="3">
    <location>
        <begin position="1163"/>
        <end position="1180"/>
    </location>
</feature>
<feature type="compositionally biased region" description="Basic and acidic residues" evidence="2">
    <location>
        <begin position="1394"/>
        <end position="1404"/>
    </location>
</feature>
<reference evidence="5" key="1">
    <citation type="submission" date="2022-10" db="EMBL/GenBank/DDBJ databases">
        <authorList>
            <person name="Chen Y."/>
            <person name="Dougan E. K."/>
            <person name="Chan C."/>
            <person name="Rhodes N."/>
            <person name="Thang M."/>
        </authorList>
    </citation>
    <scope>NUCLEOTIDE SEQUENCE</scope>
</reference>
<proteinExistence type="predicted"/>
<feature type="transmembrane region" description="Helical" evidence="3">
    <location>
        <begin position="943"/>
        <end position="967"/>
    </location>
</feature>
<dbReference type="EMBL" id="CAMXCT020006611">
    <property type="protein sequence ID" value="CAL1170324.1"/>
    <property type="molecule type" value="Genomic_DNA"/>
</dbReference>
<dbReference type="InterPro" id="IPR001623">
    <property type="entry name" value="DnaJ_domain"/>
</dbReference>
<keyword evidence="3" id="KW-0812">Transmembrane</keyword>
<feature type="transmembrane region" description="Helical" evidence="3">
    <location>
        <begin position="1186"/>
        <end position="1206"/>
    </location>
</feature>
<keyword evidence="1" id="KW-0175">Coiled coil</keyword>
<reference evidence="6 7" key="2">
    <citation type="submission" date="2024-05" db="EMBL/GenBank/DDBJ databases">
        <authorList>
            <person name="Chen Y."/>
            <person name="Shah S."/>
            <person name="Dougan E. K."/>
            <person name="Thang M."/>
            <person name="Chan C."/>
        </authorList>
    </citation>
    <scope>NUCLEOTIDE SEQUENCE [LARGE SCALE GENOMIC DNA]</scope>
</reference>
<evidence type="ECO:0000313" key="7">
    <source>
        <dbReference type="Proteomes" id="UP001152797"/>
    </source>
</evidence>
<feature type="region of interest" description="Disordered" evidence="2">
    <location>
        <begin position="410"/>
        <end position="454"/>
    </location>
</feature>
<dbReference type="OrthoDB" id="444300at2759"/>
<feature type="compositionally biased region" description="Basic and acidic residues" evidence="2">
    <location>
        <begin position="1423"/>
        <end position="1437"/>
    </location>
</feature>
<feature type="compositionally biased region" description="Basic and acidic residues" evidence="2">
    <location>
        <begin position="95"/>
        <end position="104"/>
    </location>
</feature>
<feature type="compositionally biased region" description="Low complexity" evidence="2">
    <location>
        <begin position="1662"/>
        <end position="1695"/>
    </location>
</feature>
<feature type="compositionally biased region" description="Basic and acidic residues" evidence="2">
    <location>
        <begin position="2083"/>
        <end position="2097"/>
    </location>
</feature>
<dbReference type="EMBL" id="CAMXCT030006611">
    <property type="protein sequence ID" value="CAL4804261.1"/>
    <property type="molecule type" value="Genomic_DNA"/>
</dbReference>
<dbReference type="InterPro" id="IPR016641">
    <property type="entry name" value="EGD2/NACA0like"/>
</dbReference>
<feature type="compositionally biased region" description="Basic and acidic residues" evidence="2">
    <location>
        <begin position="2058"/>
        <end position="2076"/>
    </location>
</feature>
<feature type="compositionally biased region" description="Basic and acidic residues" evidence="2">
    <location>
        <begin position="1589"/>
        <end position="1623"/>
    </location>
</feature>
<dbReference type="SMART" id="SM00271">
    <property type="entry name" value="DnaJ"/>
    <property type="match status" value="1"/>
</dbReference>
<feature type="region of interest" description="Disordered" evidence="2">
    <location>
        <begin position="1576"/>
        <end position="1703"/>
    </location>
</feature>
<feature type="compositionally biased region" description="Basic and acidic residues" evidence="2">
    <location>
        <begin position="672"/>
        <end position="684"/>
    </location>
</feature>
<sequence length="2363" mass="257015">MQLLKRKVTLGQRLGGEEAEAKKANVDSIQQARKAVACIVLQCFTTFIDGFSHDDQREKNALDDVLGALDYVLDISDSSTSAREPARKRSKTSRGKLDGQHDTGDASSASSRLKTISFCVSLFLEFAFQGEVCVGGRLIKIYSSLRSELQQIMLSAQDTFSANSADGKKVDAMELAALLTEQFADKPVMSVVGDDEEEACAKRVIAAMNIDSQKEAIIKLLQEFVTKQLHLPLLLHPVPQQTLLGLSALSTKLNTIVDLVAFAQSKLEELFPFAWVLFASDVSEVFVCKGHFIEASGQVFNNDRENVDRLTSLRLQYLMLILKEAVPSVSNISDQERSLILQMAGLQLDDSHFVCLCTCDLLMSSTDWSLTWSKHLSESQDVGTLCEGMMATFGLERDALIAKNNTSKACKTTSTSATTPPEVPEGNATAQRPEDLEGNNGKGDGAAEAAEAGDVESGQAMFAESLQAKSLGLSKFTFSSSFFKCLQSQLEAALWQHYLLNTTNESSNVVVNMSAKKTETFVKPRRACHSSLCLASPFGLMIANQLTYLLVPAWSCKTVTRADIAYFKMQTKKCKVIIVNENMAEKSEKKPDDADVAILPMLSVLLVQVDQAGTGSNDDGDAGDVVPSWALKHRHCTTDAVLTSLVPLSDVEAKVQKEVALQKQRAEKQARSEVDKFLKQRKDQQQSQSQQAQGKVKKEKKHAKGGGSSVDNLAEALYVDGLPDDPKAKIAALESMVATQVKLDNVIKNAKEKITVPDKVAITRMASEEAKTSSSGRAKAMQEALAAAKLAEEGKSNAAQENEEIIKVSLGLGALRGFADKSSGKTIAKKTKDKKASESTDQYKMGFPAETMEELLKASGKTHSKLMALLEYDRWEATCDLLRACGEALRSPEPPPARGDESNSSDDDDSIGEAPASAAPPSQKWEWEWELVESMNNKGRKALMCLLSFLLGLMVLPVFAFIASFSIDDRDPIFIVIPCLSSTPETILCAHHKMVICASWILQSLLFHKPEESMISALLLPLLFGILVWQTWRWETFDDYYLLKRVVSVVTTYSLDPFWTIWWRLSQLFIVMSVWRFLKAKWQSICEAVVFYDKQDSWILCSSFIGFICSLCTWSYWADYVLHVDIHSTKSFILGLIIGGHIILRQIPDEILQSYSVDRKMNWSRIIMLAHFCGLVKIYEEKLWNLRWWAGLPVAAGNVVFFGLLIQMNREHIMQEIKSFLAGPIGKAAGSVNCCKLNDSRGIQEFFPQLSQQVHSSAVLRVRIEPGIPKLLVKINPIDAEAFHAKNLGEVTLRKGVTSRSQVAVLHMSRQTVKGEVLMSVKLADLLDLEDGEGVEVAAAASAFAPSSGTGRRSVTETGSKADPPNHRFPQPSPVWSDAPNKPKASLDPSEWFRSLDKENDAKSRFSSGTLPEWARTSQGTNDGRRMSWSHESRIPEFRAPASRSGGSPSGAFTSRPSEGVQRSSGEFRHCGTASAQSRSWDFESSSTELPKARGPSTKAQAYRYSTSSSSFAENRPWSQEKPHARPDAKALAAGGGISGRVVVSPCPVAILGAMIAMTDMVDWRQSAVGAAAARPIPAPAGAGGAAERPAERPADRPADRPAPAREPRELREPRAHLDEVCKPETSTATRTGESASSRAGASTPSSPPESPSEGESGGSSGSNLSGANSSVSSKEMISVTGKAAKATSSTSSKSHPCGTPQTRLALVPCNETCAAGMKRRESMGSLLRKRRTSMLGLLQQELAEPLHDACNRSKVPESWLPPADANTGSLERSELGLEATAEVRRWLLGQTSGQQCSQVILDRALTVLSNFKLASGCELEVLGGPLGALVGGYSDAEWLYDEVFQKHPADAIRESFSLMGFRQRPDGDWSNLSVEEVSLVYRRMCLRGHPSRGGSPKDYLKLQVAMEVIKAFCGDAGPLQLNQTPLRHEGLMISSDPSVEKSEGHFVLSDLALAHELQLSSQEAEAEANQLSSEHLEELNRALDEYILRQMCFKSEIVDEIARLHEDSAYAILGVPSSATDAEIKKAYRLIAMQCHPDKGGDKEDFQELTNAYEKIMEQRRGADDKGSKDRRFSDSDTEETPEPKKDHAEQKKAEANAEEEKDEKKDQASQAEGKGGHCQDNATLLEKASKAAEEASRYAKTAAEFAHQAAEAAETARKDQERGSREAVIKSVAHSAIVYTLTVVKAVRAVGYATLDVAAQCRAAAKRNPEAVSCAEHAVTAMSLGLEALNSALSCAEVTEITAAELQAPCGAQERFAGAAVRASLAAAGASNVAMSAAISAVEGSRQCAKALESKRQDESDVGADEATDAGEGHPDSEGSSDSDERHASPRKTNTAGAAQPGAPRWETRLGQLGQLGRYRR</sequence>
<dbReference type="Pfam" id="PF00226">
    <property type="entry name" value="DnaJ"/>
    <property type="match status" value="1"/>
</dbReference>
<dbReference type="SUPFAM" id="SSF46565">
    <property type="entry name" value="Chaperone J-domain"/>
    <property type="match status" value="1"/>
</dbReference>
<feature type="compositionally biased region" description="Polar residues" evidence="2">
    <location>
        <begin position="1498"/>
        <end position="1513"/>
    </location>
</feature>
<feature type="compositionally biased region" description="Polar residues" evidence="2">
    <location>
        <begin position="1349"/>
        <end position="1359"/>
    </location>
</feature>
<dbReference type="PANTHER" id="PTHR21713">
    <property type="entry name" value="NASCENT POLYPEPTIDE ASSOCIATED COMPLEX ALPHA SUBUNIT-RELATED"/>
    <property type="match status" value="1"/>
</dbReference>
<feature type="transmembrane region" description="Helical" evidence="3">
    <location>
        <begin position="1098"/>
        <end position="1118"/>
    </location>
</feature>
<keyword evidence="3" id="KW-0472">Membrane</keyword>
<feature type="region of interest" description="Disordered" evidence="2">
    <location>
        <begin position="2058"/>
        <end position="2122"/>
    </location>
</feature>
<keyword evidence="7" id="KW-1185">Reference proteome</keyword>
<feature type="compositionally biased region" description="Low complexity" evidence="2">
    <location>
        <begin position="410"/>
        <end position="419"/>
    </location>
</feature>
<dbReference type="PROSITE" id="PS50076">
    <property type="entry name" value="DNAJ_2"/>
    <property type="match status" value="1"/>
</dbReference>
<dbReference type="PRINTS" id="PR00625">
    <property type="entry name" value="JDOMAIN"/>
</dbReference>
<dbReference type="Gene3D" id="1.10.287.110">
    <property type="entry name" value="DnaJ domain"/>
    <property type="match status" value="1"/>
</dbReference>